<dbReference type="PROSITE" id="PS01124">
    <property type="entry name" value="HTH_ARAC_FAMILY_2"/>
    <property type="match status" value="1"/>
</dbReference>
<organism evidence="6 7">
    <name type="scientific">Brevibacterium paucivorans</name>
    <dbReference type="NCBI Taxonomy" id="170994"/>
    <lineage>
        <taxon>Bacteria</taxon>
        <taxon>Bacillati</taxon>
        <taxon>Actinomycetota</taxon>
        <taxon>Actinomycetes</taxon>
        <taxon>Micrococcales</taxon>
        <taxon>Brevibacteriaceae</taxon>
        <taxon>Brevibacterium</taxon>
    </lineage>
</organism>
<sequence length="304" mass="34872">MMRVRVRHHLPAPIEASTSQPPQNPGPDAYDWFRLIFLREGDGVALSEFGEKLIRAGDIVIVSPNVLFEYRAASRGTVISVFIDHDYVVDQVFWQNSGVLHDKTSARELLELPCIDPAQVLRLSETDRSAVSQFLDELVSISNMRCSPDNVLHREVLALTTWRVVAPYLKVNEIPGGPQTGDSIKRRFPRRRRLRPIRAEALQARELMHEDLARQWKLGELAEAVHLSVPQLHRVFVDAYGQTPKTYLSVRRAEELARLLRETDLPVEAAMQQVGWKTRGHAARFFRQYLGVNPARYRQMIRRP</sequence>
<keyword evidence="1" id="KW-0963">Cytoplasm</keyword>
<evidence type="ECO:0000256" key="3">
    <source>
        <dbReference type="ARBA" id="ARBA00023125"/>
    </source>
</evidence>
<proteinExistence type="predicted"/>
<dbReference type="GO" id="GO:0003700">
    <property type="term" value="F:DNA-binding transcription factor activity"/>
    <property type="evidence" value="ECO:0007669"/>
    <property type="project" value="InterPro"/>
</dbReference>
<dbReference type="InterPro" id="IPR009057">
    <property type="entry name" value="Homeodomain-like_sf"/>
</dbReference>
<protein>
    <submittedName>
        <fullName evidence="6">AraC family transcriptional regulator</fullName>
    </submittedName>
</protein>
<dbReference type="PANTHER" id="PTHR46796">
    <property type="entry name" value="HTH-TYPE TRANSCRIPTIONAL ACTIVATOR RHAS-RELATED"/>
    <property type="match status" value="1"/>
</dbReference>
<evidence type="ECO:0000313" key="7">
    <source>
        <dbReference type="Proteomes" id="UP000235598"/>
    </source>
</evidence>
<dbReference type="InterPro" id="IPR037923">
    <property type="entry name" value="HTH-like"/>
</dbReference>
<dbReference type="PANTHER" id="PTHR46796:SF13">
    <property type="entry name" value="HTH-TYPE TRANSCRIPTIONAL ACTIVATOR RHAS"/>
    <property type="match status" value="1"/>
</dbReference>
<evidence type="ECO:0000256" key="1">
    <source>
        <dbReference type="ARBA" id="ARBA00022490"/>
    </source>
</evidence>
<keyword evidence="4" id="KW-0804">Transcription</keyword>
<evidence type="ECO:0000256" key="4">
    <source>
        <dbReference type="ARBA" id="ARBA00023163"/>
    </source>
</evidence>
<dbReference type="Proteomes" id="UP000235598">
    <property type="component" value="Unassembled WGS sequence"/>
</dbReference>
<evidence type="ECO:0000256" key="2">
    <source>
        <dbReference type="ARBA" id="ARBA00023015"/>
    </source>
</evidence>
<reference evidence="6 7" key="1">
    <citation type="submission" date="2017-09" db="EMBL/GenBank/DDBJ databases">
        <title>Bacterial strain isolated from the female urinary microbiota.</title>
        <authorList>
            <person name="Thomas-White K."/>
            <person name="Kumar N."/>
            <person name="Forster S."/>
            <person name="Putonti C."/>
            <person name="Lawley T."/>
            <person name="Wolfe A.J."/>
        </authorList>
    </citation>
    <scope>NUCLEOTIDE SEQUENCE [LARGE SCALE GENOMIC DNA]</scope>
    <source>
        <strain evidence="6 7">UMB1301</strain>
    </source>
</reference>
<gene>
    <name evidence="6" type="ORF">CJ199_02145</name>
</gene>
<dbReference type="Gene3D" id="1.10.10.60">
    <property type="entry name" value="Homeodomain-like"/>
    <property type="match status" value="1"/>
</dbReference>
<comment type="caution">
    <text evidence="6">The sequence shown here is derived from an EMBL/GenBank/DDBJ whole genome shotgun (WGS) entry which is preliminary data.</text>
</comment>
<evidence type="ECO:0000313" key="6">
    <source>
        <dbReference type="EMBL" id="PMD06202.1"/>
    </source>
</evidence>
<keyword evidence="3" id="KW-0238">DNA-binding</keyword>
<name>A0A2N6VQ02_9MICO</name>
<dbReference type="InterPro" id="IPR018060">
    <property type="entry name" value="HTH_AraC"/>
</dbReference>
<dbReference type="EMBL" id="PNHK01000001">
    <property type="protein sequence ID" value="PMD06202.1"/>
    <property type="molecule type" value="Genomic_DNA"/>
</dbReference>
<dbReference type="SUPFAM" id="SSF51215">
    <property type="entry name" value="Regulatory protein AraC"/>
    <property type="match status" value="1"/>
</dbReference>
<dbReference type="Pfam" id="PF12833">
    <property type="entry name" value="HTH_18"/>
    <property type="match status" value="1"/>
</dbReference>
<dbReference type="SUPFAM" id="SSF46689">
    <property type="entry name" value="Homeodomain-like"/>
    <property type="match status" value="2"/>
</dbReference>
<dbReference type="InterPro" id="IPR050204">
    <property type="entry name" value="AraC_XylS_family_regulators"/>
</dbReference>
<dbReference type="AlphaFoldDB" id="A0A2N6VQ02"/>
<accession>A0A2N6VQ02</accession>
<feature type="domain" description="HTH araC/xylS-type" evidence="5">
    <location>
        <begin position="202"/>
        <end position="300"/>
    </location>
</feature>
<dbReference type="SMART" id="SM00342">
    <property type="entry name" value="HTH_ARAC"/>
    <property type="match status" value="1"/>
</dbReference>
<dbReference type="OrthoDB" id="186135at2"/>
<keyword evidence="2" id="KW-0805">Transcription regulation</keyword>
<evidence type="ECO:0000259" key="5">
    <source>
        <dbReference type="PROSITE" id="PS01124"/>
    </source>
</evidence>
<dbReference type="GO" id="GO:0043565">
    <property type="term" value="F:sequence-specific DNA binding"/>
    <property type="evidence" value="ECO:0007669"/>
    <property type="project" value="InterPro"/>
</dbReference>